<evidence type="ECO:0008006" key="5">
    <source>
        <dbReference type="Google" id="ProtNLM"/>
    </source>
</evidence>
<proteinExistence type="predicted"/>
<keyword evidence="4" id="KW-1185">Reference proteome</keyword>
<feature type="region of interest" description="Disordered" evidence="1">
    <location>
        <begin position="49"/>
        <end position="70"/>
    </location>
</feature>
<feature type="compositionally biased region" description="Polar residues" evidence="1">
    <location>
        <begin position="49"/>
        <end position="58"/>
    </location>
</feature>
<evidence type="ECO:0000313" key="4">
    <source>
        <dbReference type="Proteomes" id="UP000076104"/>
    </source>
</evidence>
<reference evidence="3 4" key="1">
    <citation type="submission" date="2016-03" db="EMBL/GenBank/DDBJ databases">
        <title>Genome sequencing of Psychrobacter alimentarius PAMC 27889.</title>
        <authorList>
            <person name="Lee J."/>
            <person name="Kim O.-S."/>
        </authorList>
    </citation>
    <scope>NUCLEOTIDE SEQUENCE [LARGE SCALE GENOMIC DNA]</scope>
    <source>
        <strain evidence="3 4">PAMC 27889</strain>
    </source>
</reference>
<evidence type="ECO:0000313" key="3">
    <source>
        <dbReference type="EMBL" id="AMT97096.1"/>
    </source>
</evidence>
<feature type="compositionally biased region" description="Basic and acidic residues" evidence="1">
    <location>
        <begin position="60"/>
        <end position="70"/>
    </location>
</feature>
<name>A0ABM5ZYM8_9GAMM</name>
<protein>
    <recommendedName>
        <fullName evidence="5">Lipoprotein</fullName>
    </recommendedName>
</protein>
<feature type="transmembrane region" description="Helical" evidence="2">
    <location>
        <begin position="21"/>
        <end position="42"/>
    </location>
</feature>
<organism evidence="3 4">
    <name type="scientific">Psychrobacter alimentarius</name>
    <dbReference type="NCBI Taxonomy" id="261164"/>
    <lineage>
        <taxon>Bacteria</taxon>
        <taxon>Pseudomonadati</taxon>
        <taxon>Pseudomonadota</taxon>
        <taxon>Gammaproteobacteria</taxon>
        <taxon>Moraxellales</taxon>
        <taxon>Moraxellaceae</taxon>
        <taxon>Psychrobacter</taxon>
    </lineage>
</organism>
<keyword evidence="2" id="KW-1133">Transmembrane helix</keyword>
<dbReference type="Proteomes" id="UP000076104">
    <property type="component" value="Chromosome"/>
</dbReference>
<keyword evidence="2" id="KW-0472">Membrane</keyword>
<dbReference type="RefSeq" id="WP_062844702.1">
    <property type="nucleotide sequence ID" value="NZ_CP014945.1"/>
</dbReference>
<accession>A0ABM5ZYM8</accession>
<dbReference type="EMBL" id="CP014945">
    <property type="protein sequence ID" value="AMT97096.1"/>
    <property type="molecule type" value="Genomic_DNA"/>
</dbReference>
<gene>
    <name evidence="3" type="ORF">A3K91_1493</name>
</gene>
<keyword evidence="2" id="KW-0812">Transmembrane</keyword>
<evidence type="ECO:0000256" key="1">
    <source>
        <dbReference type="SAM" id="MobiDB-lite"/>
    </source>
</evidence>
<dbReference type="GeneID" id="33058901"/>
<sequence>MKKRYSIIPKDDDSGKPKRTFLRPNNIAVAVFGLIFLFLVFVSACSPETSSEDQSLTGDKSAKLDRKAQNAEEVEESIRNSYARLAAERTDLCPKLIQEEVGSQVIERTEEVMIDNYCDYFLYPRSGQSISVKVNNSQIEALLVVPMMHNFANGDYKVDSYDKHVIRLAYNGATYKPKNLMYDVAVTVSD</sequence>
<evidence type="ECO:0000256" key="2">
    <source>
        <dbReference type="SAM" id="Phobius"/>
    </source>
</evidence>